<dbReference type="EMBL" id="MCIB01000021">
    <property type="protein sequence ID" value="RKD31373.1"/>
    <property type="molecule type" value="Genomic_DNA"/>
</dbReference>
<comment type="function">
    <text evidence="1">Could be involved in insertion of integral membrane proteins into the membrane.</text>
</comment>
<keyword evidence="3" id="KW-1185">Reference proteome</keyword>
<evidence type="ECO:0000313" key="3">
    <source>
        <dbReference type="Proteomes" id="UP000284177"/>
    </source>
</evidence>
<dbReference type="Pfam" id="PF01809">
    <property type="entry name" value="YidD"/>
    <property type="match status" value="1"/>
</dbReference>
<sequence length="69" mass="7893">MKNLVIILIRLYQKLISPIKPRTCRFYPTCSEYSLKAITKYGILKGGLMSIKRIVKCNPFNPGGYDPVE</sequence>
<dbReference type="GO" id="GO:0005886">
    <property type="term" value="C:plasma membrane"/>
    <property type="evidence" value="ECO:0007669"/>
    <property type="project" value="UniProtKB-SubCell"/>
</dbReference>
<dbReference type="HAMAP" id="MF_00386">
    <property type="entry name" value="UPF0161_YidD"/>
    <property type="match status" value="1"/>
</dbReference>
<dbReference type="Proteomes" id="UP000284177">
    <property type="component" value="Unassembled WGS sequence"/>
</dbReference>
<protein>
    <recommendedName>
        <fullName evidence="1">Putative membrane protein insertion efficiency factor</fullName>
    </recommendedName>
</protein>
<keyword evidence="1" id="KW-0472">Membrane</keyword>
<dbReference type="SMART" id="SM01234">
    <property type="entry name" value="Haemolytic"/>
    <property type="match status" value="1"/>
</dbReference>
<gene>
    <name evidence="2" type="ORF">BET03_12840</name>
</gene>
<dbReference type="InterPro" id="IPR002696">
    <property type="entry name" value="Membr_insert_effic_factor_YidD"/>
</dbReference>
<dbReference type="NCBIfam" id="TIGR00278">
    <property type="entry name" value="membrane protein insertion efficiency factor YidD"/>
    <property type="match status" value="1"/>
</dbReference>
<dbReference type="PANTHER" id="PTHR33383">
    <property type="entry name" value="MEMBRANE PROTEIN INSERTION EFFICIENCY FACTOR-RELATED"/>
    <property type="match status" value="1"/>
</dbReference>
<proteinExistence type="inferred from homology"/>
<evidence type="ECO:0000313" key="2">
    <source>
        <dbReference type="EMBL" id="RKD31373.1"/>
    </source>
</evidence>
<keyword evidence="1" id="KW-1003">Cell membrane</keyword>
<name>A0A419T1P4_9FIRM</name>
<comment type="subcellular location">
    <subcellularLocation>
        <location evidence="1">Cell membrane</location>
        <topology evidence="1">Peripheral membrane protein</topology>
        <orientation evidence="1">Cytoplasmic side</orientation>
    </subcellularLocation>
</comment>
<comment type="similarity">
    <text evidence="1">Belongs to the UPF0161 family.</text>
</comment>
<accession>A0A419T1P4</accession>
<dbReference type="PANTHER" id="PTHR33383:SF1">
    <property type="entry name" value="MEMBRANE PROTEIN INSERTION EFFICIENCY FACTOR-RELATED"/>
    <property type="match status" value="1"/>
</dbReference>
<reference evidence="2 3" key="1">
    <citation type="submission" date="2016-08" db="EMBL/GenBank/DDBJ databases">
        <title>Novel Firmicutes and Novel Genomes.</title>
        <authorList>
            <person name="Poppleton D.I."/>
            <person name="Gribaldo S."/>
        </authorList>
    </citation>
    <scope>NUCLEOTIDE SEQUENCE [LARGE SCALE GENOMIC DNA]</scope>
    <source>
        <strain evidence="2 3">CTT3</strain>
    </source>
</reference>
<dbReference type="OrthoDB" id="9801753at2"/>
<dbReference type="AlphaFoldDB" id="A0A419T1P4"/>
<dbReference type="RefSeq" id="WP_120169480.1">
    <property type="nucleotide sequence ID" value="NZ_MCIB01000021.1"/>
</dbReference>
<organism evidence="2 3">
    <name type="scientific">Thermohalobacter berrensis</name>
    <dbReference type="NCBI Taxonomy" id="99594"/>
    <lineage>
        <taxon>Bacteria</taxon>
        <taxon>Bacillati</taxon>
        <taxon>Bacillota</taxon>
        <taxon>Tissierellia</taxon>
        <taxon>Tissierellales</taxon>
        <taxon>Thermohalobacteraceae</taxon>
        <taxon>Thermohalobacter</taxon>
    </lineage>
</organism>
<evidence type="ECO:0000256" key="1">
    <source>
        <dbReference type="HAMAP-Rule" id="MF_00386"/>
    </source>
</evidence>
<comment type="caution">
    <text evidence="2">The sequence shown here is derived from an EMBL/GenBank/DDBJ whole genome shotgun (WGS) entry which is preliminary data.</text>
</comment>